<accession>A0ABN7X827</accession>
<comment type="caution">
    <text evidence="10">The sequence shown here is derived from an EMBL/GenBank/DDBJ whole genome shotgun (WGS) entry which is preliminary data.</text>
</comment>
<keyword evidence="4" id="KW-0418">Kinase</keyword>
<keyword evidence="8" id="KW-0175">Coiled coil</keyword>
<evidence type="ECO:0000256" key="8">
    <source>
        <dbReference type="SAM" id="Coils"/>
    </source>
</evidence>
<evidence type="ECO:0000256" key="2">
    <source>
        <dbReference type="ARBA" id="ARBA00022679"/>
    </source>
</evidence>
<reference evidence="10 11" key="1">
    <citation type="submission" date="2021-06" db="EMBL/GenBank/DDBJ databases">
        <authorList>
            <person name="Kallberg Y."/>
            <person name="Tangrot J."/>
            <person name="Rosling A."/>
        </authorList>
    </citation>
    <scope>NUCLEOTIDE SEQUENCE [LARGE SCALE GENOMIC DNA]</scope>
    <source>
        <strain evidence="10 11">120-4 pot B 10/14</strain>
    </source>
</reference>
<evidence type="ECO:0000256" key="1">
    <source>
        <dbReference type="ARBA" id="ARBA00012906"/>
    </source>
</evidence>
<feature type="domain" description="Cytidylate kinase" evidence="9">
    <location>
        <begin position="6"/>
        <end position="105"/>
    </location>
</feature>
<dbReference type="Proteomes" id="UP000789901">
    <property type="component" value="Unassembled WGS sequence"/>
</dbReference>
<evidence type="ECO:0000313" key="11">
    <source>
        <dbReference type="Proteomes" id="UP000789901"/>
    </source>
</evidence>
<keyword evidence="2" id="KW-0808">Transferase</keyword>
<keyword evidence="3" id="KW-0547">Nucleotide-binding</keyword>
<sequence>MKKLNIAIDGLTASGKSTIGKILAEKFGYQFIDTGVFYRYLGYNFHQKTPITKLINTLNDLKNNNKLLQELNTIIELNNQDYLYSGEQASELSKNEKLCKAINMTIFIHVIISTLKRKAEYTTEIPHKKVATINEIEYLLNLNTWQLSQEFEKKAFLIAFPQNDERLKFLEMMLEWRKACVTVAQETKKKMTKNKSNPLFFTLKTWLKNVLKKSKNIARINIQNIEEFIEKNESSSVEEDKEE</sequence>
<keyword evidence="11" id="KW-1185">Reference proteome</keyword>
<proteinExistence type="predicted"/>
<evidence type="ECO:0000256" key="7">
    <source>
        <dbReference type="ARBA" id="ARBA00048478"/>
    </source>
</evidence>
<dbReference type="EMBL" id="CAJVQB010097856">
    <property type="protein sequence ID" value="CAG8849766.1"/>
    <property type="molecule type" value="Genomic_DNA"/>
</dbReference>
<evidence type="ECO:0000256" key="4">
    <source>
        <dbReference type="ARBA" id="ARBA00022777"/>
    </source>
</evidence>
<protein>
    <recommendedName>
        <fullName evidence="1">(d)CMP kinase</fullName>
        <ecNumber evidence="1">2.7.4.25</ecNumber>
    </recommendedName>
</protein>
<dbReference type="Gene3D" id="3.40.50.300">
    <property type="entry name" value="P-loop containing nucleotide triphosphate hydrolases"/>
    <property type="match status" value="1"/>
</dbReference>
<dbReference type="Pfam" id="PF02224">
    <property type="entry name" value="Cytidylate_kin"/>
    <property type="match status" value="1"/>
</dbReference>
<name>A0ABN7X827_GIGMA</name>
<evidence type="ECO:0000256" key="3">
    <source>
        <dbReference type="ARBA" id="ARBA00022741"/>
    </source>
</evidence>
<dbReference type="EC" id="2.7.4.25" evidence="1"/>
<dbReference type="SUPFAM" id="SSF52540">
    <property type="entry name" value="P-loop containing nucleoside triphosphate hydrolases"/>
    <property type="match status" value="1"/>
</dbReference>
<evidence type="ECO:0000256" key="5">
    <source>
        <dbReference type="ARBA" id="ARBA00022840"/>
    </source>
</evidence>
<evidence type="ECO:0000259" key="9">
    <source>
        <dbReference type="Pfam" id="PF02224"/>
    </source>
</evidence>
<feature type="non-terminal residue" evidence="10">
    <location>
        <position position="243"/>
    </location>
</feature>
<dbReference type="InterPro" id="IPR027417">
    <property type="entry name" value="P-loop_NTPase"/>
</dbReference>
<comment type="catalytic activity">
    <reaction evidence="7">
        <text>CMP + ATP = CDP + ADP</text>
        <dbReference type="Rhea" id="RHEA:11600"/>
        <dbReference type="ChEBI" id="CHEBI:30616"/>
        <dbReference type="ChEBI" id="CHEBI:58069"/>
        <dbReference type="ChEBI" id="CHEBI:60377"/>
        <dbReference type="ChEBI" id="CHEBI:456216"/>
        <dbReference type="EC" id="2.7.4.25"/>
    </reaction>
</comment>
<gene>
    <name evidence="10" type="ORF">GMARGA_LOCUS39873</name>
</gene>
<keyword evidence="5" id="KW-0067">ATP-binding</keyword>
<evidence type="ECO:0000256" key="6">
    <source>
        <dbReference type="ARBA" id="ARBA00047615"/>
    </source>
</evidence>
<dbReference type="InterPro" id="IPR011994">
    <property type="entry name" value="Cytidylate_kinase_dom"/>
</dbReference>
<evidence type="ECO:0000313" key="10">
    <source>
        <dbReference type="EMBL" id="CAG8849766.1"/>
    </source>
</evidence>
<organism evidence="10 11">
    <name type="scientific">Gigaspora margarita</name>
    <dbReference type="NCBI Taxonomy" id="4874"/>
    <lineage>
        <taxon>Eukaryota</taxon>
        <taxon>Fungi</taxon>
        <taxon>Fungi incertae sedis</taxon>
        <taxon>Mucoromycota</taxon>
        <taxon>Glomeromycotina</taxon>
        <taxon>Glomeromycetes</taxon>
        <taxon>Diversisporales</taxon>
        <taxon>Gigasporaceae</taxon>
        <taxon>Gigaspora</taxon>
    </lineage>
</organism>
<comment type="catalytic activity">
    <reaction evidence="6">
        <text>dCMP + ATP = dCDP + ADP</text>
        <dbReference type="Rhea" id="RHEA:25094"/>
        <dbReference type="ChEBI" id="CHEBI:30616"/>
        <dbReference type="ChEBI" id="CHEBI:57566"/>
        <dbReference type="ChEBI" id="CHEBI:58593"/>
        <dbReference type="ChEBI" id="CHEBI:456216"/>
        <dbReference type="EC" id="2.7.4.25"/>
    </reaction>
</comment>
<feature type="coiled-coil region" evidence="8">
    <location>
        <begin position="51"/>
        <end position="78"/>
    </location>
</feature>